<dbReference type="SUPFAM" id="SSF56300">
    <property type="entry name" value="Metallo-dependent phosphatases"/>
    <property type="match status" value="1"/>
</dbReference>
<dbReference type="PANTHER" id="PTHR43143">
    <property type="entry name" value="METALLOPHOSPHOESTERASE, CALCINEURIN SUPERFAMILY"/>
    <property type="match status" value="1"/>
</dbReference>
<feature type="domain" description="Calcineurin-like phosphoesterase" evidence="1">
    <location>
        <begin position="38"/>
        <end position="211"/>
    </location>
</feature>
<dbReference type="EMBL" id="AMGM01000001">
    <property type="protein sequence ID" value="EKB51347.1"/>
    <property type="molecule type" value="Genomic_DNA"/>
</dbReference>
<dbReference type="PANTHER" id="PTHR43143:SF1">
    <property type="entry name" value="SERINE_THREONINE-PROTEIN PHOSPHATASE CPPED1"/>
    <property type="match status" value="1"/>
</dbReference>
<organism evidence="2 3">
    <name type="scientific">Cecembia lonarensis (strain CCUG 58316 / KCTC 22772 / LW9)</name>
    <dbReference type="NCBI Taxonomy" id="1225176"/>
    <lineage>
        <taxon>Bacteria</taxon>
        <taxon>Pseudomonadati</taxon>
        <taxon>Bacteroidota</taxon>
        <taxon>Cytophagia</taxon>
        <taxon>Cytophagales</taxon>
        <taxon>Cyclobacteriaceae</taxon>
        <taxon>Cecembia</taxon>
    </lineage>
</organism>
<sequence length="269" mass="30796">MMKRRPFLKKISLLTSMTSLMPFLNYGKMDFPEKTKLKFIIASDGHYGQPNTPFEAIHQTLIKAIQEEEGVDFVVFNGDLIHDEPKWMPEVKKVYDTIGLPYYPVKGNHDRISETSWEEIWGVPADHSFIVKEQYGMIIANSSNEAGDYLCVNVDFLRSSLESFKELPFVFVFIHISQNDWTLHGISCHEVLETLAAYPNVRAIFHGHDHDVNGIMRNRKKLYLWTGHFGGNWGSPLPGYRVCEVGEDGKVITYLKDMKEGLILSGHTL</sequence>
<evidence type="ECO:0000313" key="3">
    <source>
        <dbReference type="Proteomes" id="UP000004478"/>
    </source>
</evidence>
<protein>
    <submittedName>
        <fullName evidence="2">Calcineurin-like phosphoesterase superfamily domain protein</fullName>
    </submittedName>
</protein>
<dbReference type="InterPro" id="IPR029052">
    <property type="entry name" value="Metallo-depent_PP-like"/>
</dbReference>
<dbReference type="InterPro" id="IPR004843">
    <property type="entry name" value="Calcineurin-like_PHP"/>
</dbReference>
<reference evidence="2 3" key="1">
    <citation type="journal article" date="2012" name="J. Bacteriol.">
        <title>Draft Genome Sequence of Cecembia lonarensis Strain LW9T, Isolated from Lonar Lake, a Haloalkaline Lake in India.</title>
        <authorList>
            <person name="Shivaji S."/>
            <person name="Ara S."/>
            <person name="Singh A."/>
            <person name="Pinnaka A.K."/>
        </authorList>
    </citation>
    <scope>NUCLEOTIDE SEQUENCE [LARGE SCALE GENOMIC DNA]</scope>
    <source>
        <strain evidence="2 3">LW9</strain>
    </source>
</reference>
<gene>
    <name evidence="2" type="ORF">B879_00141</name>
</gene>
<dbReference type="Gene3D" id="3.60.21.10">
    <property type="match status" value="1"/>
</dbReference>
<dbReference type="GO" id="GO:0016787">
    <property type="term" value="F:hydrolase activity"/>
    <property type="evidence" value="ECO:0007669"/>
    <property type="project" value="InterPro"/>
</dbReference>
<dbReference type="Pfam" id="PF00149">
    <property type="entry name" value="Metallophos"/>
    <property type="match status" value="1"/>
</dbReference>
<dbReference type="Proteomes" id="UP000004478">
    <property type="component" value="Unassembled WGS sequence"/>
</dbReference>
<name>K1LGN5_CECL9</name>
<proteinExistence type="predicted"/>
<dbReference type="InterPro" id="IPR051918">
    <property type="entry name" value="STPP_CPPED1"/>
</dbReference>
<accession>K1LGN5</accession>
<dbReference type="PATRIC" id="fig|1225176.3.peg.147"/>
<evidence type="ECO:0000313" key="2">
    <source>
        <dbReference type="EMBL" id="EKB51347.1"/>
    </source>
</evidence>
<keyword evidence="3" id="KW-1185">Reference proteome</keyword>
<evidence type="ECO:0000259" key="1">
    <source>
        <dbReference type="Pfam" id="PF00149"/>
    </source>
</evidence>
<dbReference type="AlphaFoldDB" id="K1LGN5"/>
<comment type="caution">
    <text evidence="2">The sequence shown here is derived from an EMBL/GenBank/DDBJ whole genome shotgun (WGS) entry which is preliminary data.</text>
</comment>